<comment type="similarity">
    <text evidence="1">Belongs to the Gfo/Idh/MocA family.</text>
</comment>
<gene>
    <name evidence="4" type="ORF">ACFPM7_21830</name>
</gene>
<evidence type="ECO:0000259" key="2">
    <source>
        <dbReference type="Pfam" id="PF01408"/>
    </source>
</evidence>
<dbReference type="PANTHER" id="PTHR43377:SF2">
    <property type="entry name" value="BINDING ROSSMANN FOLD OXIDOREDUCTASE, PUTATIVE (AFU_ORTHOLOGUE AFUA_4G00560)-RELATED"/>
    <property type="match status" value="1"/>
</dbReference>
<organism evidence="4 5">
    <name type="scientific">Actinokineospora guangxiensis</name>
    <dbReference type="NCBI Taxonomy" id="1490288"/>
    <lineage>
        <taxon>Bacteria</taxon>
        <taxon>Bacillati</taxon>
        <taxon>Actinomycetota</taxon>
        <taxon>Actinomycetes</taxon>
        <taxon>Pseudonocardiales</taxon>
        <taxon>Pseudonocardiaceae</taxon>
        <taxon>Actinokineospora</taxon>
    </lineage>
</organism>
<dbReference type="InterPro" id="IPR051450">
    <property type="entry name" value="Gfo/Idh/MocA_Oxidoreductases"/>
</dbReference>
<dbReference type="SUPFAM" id="SSF51735">
    <property type="entry name" value="NAD(P)-binding Rossmann-fold domains"/>
    <property type="match status" value="1"/>
</dbReference>
<feature type="domain" description="Gfo/Idh/MocA-like oxidoreductase N-terminal" evidence="2">
    <location>
        <begin position="5"/>
        <end position="132"/>
    </location>
</feature>
<dbReference type="Proteomes" id="UP001596157">
    <property type="component" value="Unassembled WGS sequence"/>
</dbReference>
<dbReference type="SUPFAM" id="SSF55347">
    <property type="entry name" value="Glyceraldehyde-3-phosphate dehydrogenase-like, C-terminal domain"/>
    <property type="match status" value="1"/>
</dbReference>
<accession>A0ABW0EUX8</accession>
<dbReference type="EMBL" id="JBHSKF010000012">
    <property type="protein sequence ID" value="MFC5289701.1"/>
    <property type="molecule type" value="Genomic_DNA"/>
</dbReference>
<dbReference type="InterPro" id="IPR000683">
    <property type="entry name" value="Gfo/Idh/MocA-like_OxRdtase_N"/>
</dbReference>
<dbReference type="InterPro" id="IPR036291">
    <property type="entry name" value="NAD(P)-bd_dom_sf"/>
</dbReference>
<dbReference type="RefSeq" id="WP_378249554.1">
    <property type="nucleotide sequence ID" value="NZ_JBHSKF010000012.1"/>
</dbReference>
<feature type="domain" description="Gfo/Idh/MocA-like oxidoreductase C-terminal" evidence="3">
    <location>
        <begin position="145"/>
        <end position="423"/>
    </location>
</feature>
<evidence type="ECO:0000313" key="5">
    <source>
        <dbReference type="Proteomes" id="UP001596157"/>
    </source>
</evidence>
<proteinExistence type="inferred from homology"/>
<dbReference type="InterPro" id="IPR004104">
    <property type="entry name" value="Gfo/Idh/MocA-like_OxRdtase_C"/>
</dbReference>
<dbReference type="Gene3D" id="3.40.50.720">
    <property type="entry name" value="NAD(P)-binding Rossmann-like Domain"/>
    <property type="match status" value="1"/>
</dbReference>
<keyword evidence="5" id="KW-1185">Reference proteome</keyword>
<evidence type="ECO:0000259" key="3">
    <source>
        <dbReference type="Pfam" id="PF02894"/>
    </source>
</evidence>
<sequence>MSRRRYAFVGTGHRAQMYFDSLLGAHNAVGVPVALCDTNPTRVEYYQRLFTAAGGSGPLPVYPAERYAAMLRETRPDAVVVTSVDATHADYAVHALDNGVGAIVEKPLTTDAEGCARISEAARRSSAPLVVTFNYRYSPRNSAVKRLLSEGAIGRVTAVHFEWVLDTVHGADYFRRWHREKANSGGLFVHKASHHFDLVNWWLDDTADVVTAHGGLRFYGDAEPPAERAPFGMDLAADPRLNALYGGAARDDGYHRDQDVFGPGVTIEDTMAALVRYRRGAVLTYSLVAYAPWEGYRVSITGTGGRLELEVVERSSVPAGDASELVRWKAVDPSAVDDGNADQVRASGTTLLVQRHWSAAEEVALPDAGPGHGGGDRLLLDDLFQPGARADPLGRAAGWLDGVRAVLVGAAANESMARGGEPVRVQLPGVEEAA</sequence>
<name>A0ABW0EUX8_9PSEU</name>
<reference evidence="5" key="1">
    <citation type="journal article" date="2019" name="Int. J. Syst. Evol. Microbiol.">
        <title>The Global Catalogue of Microorganisms (GCM) 10K type strain sequencing project: providing services to taxonomists for standard genome sequencing and annotation.</title>
        <authorList>
            <consortium name="The Broad Institute Genomics Platform"/>
            <consortium name="The Broad Institute Genome Sequencing Center for Infectious Disease"/>
            <person name="Wu L."/>
            <person name="Ma J."/>
        </authorList>
    </citation>
    <scope>NUCLEOTIDE SEQUENCE [LARGE SCALE GENOMIC DNA]</scope>
    <source>
        <strain evidence="5">CCUG 59778</strain>
    </source>
</reference>
<dbReference type="Pfam" id="PF01408">
    <property type="entry name" value="GFO_IDH_MocA"/>
    <property type="match status" value="1"/>
</dbReference>
<dbReference type="PANTHER" id="PTHR43377">
    <property type="entry name" value="BILIVERDIN REDUCTASE A"/>
    <property type="match status" value="1"/>
</dbReference>
<comment type="caution">
    <text evidence="4">The sequence shown here is derived from an EMBL/GenBank/DDBJ whole genome shotgun (WGS) entry which is preliminary data.</text>
</comment>
<protein>
    <submittedName>
        <fullName evidence="4">Gfo/Idh/MocA family protein</fullName>
    </submittedName>
</protein>
<evidence type="ECO:0000313" key="4">
    <source>
        <dbReference type="EMBL" id="MFC5289701.1"/>
    </source>
</evidence>
<dbReference type="Gene3D" id="3.30.360.10">
    <property type="entry name" value="Dihydrodipicolinate Reductase, domain 2"/>
    <property type="match status" value="1"/>
</dbReference>
<dbReference type="Pfam" id="PF02894">
    <property type="entry name" value="GFO_IDH_MocA_C"/>
    <property type="match status" value="1"/>
</dbReference>
<evidence type="ECO:0000256" key="1">
    <source>
        <dbReference type="ARBA" id="ARBA00010928"/>
    </source>
</evidence>